<dbReference type="OMA" id="AICISME"/>
<evidence type="ECO:0000256" key="1">
    <source>
        <dbReference type="ARBA" id="ARBA00010515"/>
    </source>
</evidence>
<sequence length="179" mass="19741">MNYFSSISSSKSEWNYSESDIAKKFLFFNVLKDGRVHVFTSIFEKAPPSDHPVSTPGVETKDVNISPDISARIFLPTSAVNSAGNNNKLPLLFYIHGGGFCMQSAFSVEYSLFVSLVVAEASVIAVSVEYSLFPKRYIPACYDDCWDALQWVASHCKGLGPEPWINAHADLGRIFVSGD</sequence>
<dbReference type="SUPFAM" id="SSF53474">
    <property type="entry name" value="alpha/beta-Hydrolases"/>
    <property type="match status" value="1"/>
</dbReference>
<reference evidence="3" key="2">
    <citation type="submission" date="2021-03" db="UniProtKB">
        <authorList>
            <consortium name="EnsemblPlants"/>
        </authorList>
    </citation>
    <scope>IDENTIFICATION</scope>
</reference>
<keyword evidence="4" id="KW-1185">Reference proteome</keyword>
<dbReference type="EnsemblPlants" id="AUR62041389-RA">
    <property type="protein sequence ID" value="AUR62041389-RA:cds"/>
    <property type="gene ID" value="AUR62041389"/>
</dbReference>
<accession>A0A803N6N1</accession>
<dbReference type="AlphaFoldDB" id="A0A803N6N1"/>
<evidence type="ECO:0000259" key="2">
    <source>
        <dbReference type="Pfam" id="PF07859"/>
    </source>
</evidence>
<dbReference type="Gramene" id="AUR62041389-RA">
    <property type="protein sequence ID" value="AUR62041389-RA:cds"/>
    <property type="gene ID" value="AUR62041389"/>
</dbReference>
<protein>
    <recommendedName>
        <fullName evidence="2">Alpha/beta hydrolase fold-3 domain-containing protein</fullName>
    </recommendedName>
</protein>
<reference evidence="3" key="1">
    <citation type="journal article" date="2017" name="Nature">
        <title>The genome of Chenopodium quinoa.</title>
        <authorList>
            <person name="Jarvis D.E."/>
            <person name="Ho Y.S."/>
            <person name="Lightfoot D.J."/>
            <person name="Schmoeckel S.M."/>
            <person name="Li B."/>
            <person name="Borm T.J.A."/>
            <person name="Ohyanagi H."/>
            <person name="Mineta K."/>
            <person name="Michell C.T."/>
            <person name="Saber N."/>
            <person name="Kharbatia N.M."/>
            <person name="Rupper R.R."/>
            <person name="Sharp A.R."/>
            <person name="Dally N."/>
            <person name="Boughton B.A."/>
            <person name="Woo Y.H."/>
            <person name="Gao G."/>
            <person name="Schijlen E.G.W.M."/>
            <person name="Guo X."/>
            <person name="Momin A.A."/>
            <person name="Negrao S."/>
            <person name="Al-Babili S."/>
            <person name="Gehring C."/>
            <person name="Roessner U."/>
            <person name="Jung C."/>
            <person name="Murphy K."/>
            <person name="Arold S.T."/>
            <person name="Gojobori T."/>
            <person name="van der Linden C.G."/>
            <person name="van Loo E.N."/>
            <person name="Jellen E.N."/>
            <person name="Maughan P.J."/>
            <person name="Tester M."/>
        </authorList>
    </citation>
    <scope>NUCLEOTIDE SEQUENCE [LARGE SCALE GENOMIC DNA]</scope>
    <source>
        <strain evidence="3">cv. PI 614886</strain>
    </source>
</reference>
<dbReference type="PANTHER" id="PTHR23024">
    <property type="entry name" value="ARYLACETAMIDE DEACETYLASE"/>
    <property type="match status" value="1"/>
</dbReference>
<dbReference type="Proteomes" id="UP000596660">
    <property type="component" value="Unplaced"/>
</dbReference>
<name>A0A803N6N1_CHEQI</name>
<dbReference type="Pfam" id="PF07859">
    <property type="entry name" value="Abhydrolase_3"/>
    <property type="match status" value="1"/>
</dbReference>
<proteinExistence type="inferred from homology"/>
<comment type="similarity">
    <text evidence="1">Belongs to the 'GDXG' lipolytic enzyme family.</text>
</comment>
<dbReference type="InterPro" id="IPR050466">
    <property type="entry name" value="Carboxylest/Gibb_receptor"/>
</dbReference>
<organism evidence="3 4">
    <name type="scientific">Chenopodium quinoa</name>
    <name type="common">Quinoa</name>
    <dbReference type="NCBI Taxonomy" id="63459"/>
    <lineage>
        <taxon>Eukaryota</taxon>
        <taxon>Viridiplantae</taxon>
        <taxon>Streptophyta</taxon>
        <taxon>Embryophyta</taxon>
        <taxon>Tracheophyta</taxon>
        <taxon>Spermatophyta</taxon>
        <taxon>Magnoliopsida</taxon>
        <taxon>eudicotyledons</taxon>
        <taxon>Gunneridae</taxon>
        <taxon>Pentapetalae</taxon>
        <taxon>Caryophyllales</taxon>
        <taxon>Chenopodiaceae</taxon>
        <taxon>Chenopodioideae</taxon>
        <taxon>Atripliceae</taxon>
        <taxon>Chenopodium</taxon>
    </lineage>
</organism>
<dbReference type="InterPro" id="IPR013094">
    <property type="entry name" value="AB_hydrolase_3"/>
</dbReference>
<dbReference type="Gene3D" id="3.40.50.1820">
    <property type="entry name" value="alpha/beta hydrolase"/>
    <property type="match status" value="1"/>
</dbReference>
<dbReference type="PANTHER" id="PTHR23024:SF582">
    <property type="entry name" value="CARBOXYLESTERASE 12-RELATED"/>
    <property type="match status" value="1"/>
</dbReference>
<feature type="domain" description="Alpha/beta hydrolase fold-3" evidence="2">
    <location>
        <begin position="92"/>
        <end position="179"/>
    </location>
</feature>
<evidence type="ECO:0000313" key="3">
    <source>
        <dbReference type="EnsemblPlants" id="AUR62041389-RA:cds"/>
    </source>
</evidence>
<dbReference type="GO" id="GO:0016787">
    <property type="term" value="F:hydrolase activity"/>
    <property type="evidence" value="ECO:0007669"/>
    <property type="project" value="InterPro"/>
</dbReference>
<evidence type="ECO:0000313" key="4">
    <source>
        <dbReference type="Proteomes" id="UP000596660"/>
    </source>
</evidence>
<dbReference type="InterPro" id="IPR029058">
    <property type="entry name" value="AB_hydrolase_fold"/>
</dbReference>